<accession>G8QSN9</accession>
<keyword evidence="5" id="KW-0030">Aminoacyl-tRNA synthetase</keyword>
<evidence type="ECO:0000259" key="4">
    <source>
        <dbReference type="PROSITE" id="PS50862"/>
    </source>
</evidence>
<dbReference type="GO" id="GO:0000049">
    <property type="term" value="F:tRNA binding"/>
    <property type="evidence" value="ECO:0007669"/>
    <property type="project" value="TreeGrafter"/>
</dbReference>
<dbReference type="HOGENOM" id="CLU_008255_1_0_12"/>
<dbReference type="STRING" id="158190.SpiGrapes_1183"/>
<dbReference type="Pfam" id="PF00152">
    <property type="entry name" value="tRNA-synt_2"/>
    <property type="match status" value="1"/>
</dbReference>
<gene>
    <name evidence="5" type="ordered locus">SpiGrapes_1183</name>
</gene>
<dbReference type="SUPFAM" id="SSF55681">
    <property type="entry name" value="Class II aaRS and biotin synthetases"/>
    <property type="match status" value="1"/>
</dbReference>
<dbReference type="AlphaFoldDB" id="G8QSN9"/>
<dbReference type="InterPro" id="IPR004364">
    <property type="entry name" value="Aa-tRNA-synt_II"/>
</dbReference>
<dbReference type="EMBL" id="CP003155">
    <property type="protein sequence ID" value="AEV29000.1"/>
    <property type="molecule type" value="Genomic_DNA"/>
</dbReference>
<organism evidence="5 6">
    <name type="scientific">Sphaerochaeta pleomorpha (strain ATCC BAA-1885 / DSM 22778 / Grapes)</name>
    <dbReference type="NCBI Taxonomy" id="158190"/>
    <lineage>
        <taxon>Bacteria</taxon>
        <taxon>Pseudomonadati</taxon>
        <taxon>Spirochaetota</taxon>
        <taxon>Spirochaetia</taxon>
        <taxon>Spirochaetales</taxon>
        <taxon>Sphaerochaetaceae</taxon>
        <taxon>Sphaerochaeta</taxon>
    </lineage>
</organism>
<dbReference type="GO" id="GO:0005829">
    <property type="term" value="C:cytosol"/>
    <property type="evidence" value="ECO:0007669"/>
    <property type="project" value="TreeGrafter"/>
</dbReference>
<dbReference type="GO" id="GO:0006430">
    <property type="term" value="P:lysyl-tRNA aminoacylation"/>
    <property type="evidence" value="ECO:0007669"/>
    <property type="project" value="TreeGrafter"/>
</dbReference>
<evidence type="ECO:0000256" key="2">
    <source>
        <dbReference type="ARBA" id="ARBA00022741"/>
    </source>
</evidence>
<keyword evidence="1" id="KW-0436">Ligase</keyword>
<feature type="domain" description="Aminoacyl-transfer RNA synthetases class-II family profile" evidence="4">
    <location>
        <begin position="11"/>
        <end position="321"/>
    </location>
</feature>
<dbReference type="PANTHER" id="PTHR42918:SF6">
    <property type="entry name" value="ELONGATION FACTOR P--(R)-BETA-LYSINE LIGASE"/>
    <property type="match status" value="1"/>
</dbReference>
<dbReference type="GO" id="GO:0004824">
    <property type="term" value="F:lysine-tRNA ligase activity"/>
    <property type="evidence" value="ECO:0007669"/>
    <property type="project" value="TreeGrafter"/>
</dbReference>
<sequence length="334" mass="38146">MDISAKNAALLRSRLYKSMRSFFDERSYTEVDTPSLSPDLIPEPTIENFGTRFDNEFIGSLDMYLIPSPEVFMKKLIAAGFGSIYQFSHCFRNCEQIGKIHNPEFSMLEYYTVGADEQDSIEITAELLAKTALPNCPTHLLPPFNHLTVEEAMWRYAQVDLEKNQSQKNLANEARRLGLHLGTEPESWEDTFNRIFLTFVEPNLPQDKPLVLDRYPAQIECLAKREGNYRKRWEMYAGGIEIANCYDEEREVAVIEAYYRQEYAKLIQQRTIKQSVIPDTDPSFATLFTTFPQCSGVALGMDRLLMLQLGKTSLEGVILFPISGMLGNGKNCNI</sequence>
<reference evidence="5 6" key="1">
    <citation type="submission" date="2011-11" db="EMBL/GenBank/DDBJ databases">
        <title>Complete sequence of Spirochaeta sp. grapes.</title>
        <authorList>
            <consortium name="US DOE Joint Genome Institute"/>
            <person name="Lucas S."/>
            <person name="Han J."/>
            <person name="Lapidus A."/>
            <person name="Cheng J.-F."/>
            <person name="Goodwin L."/>
            <person name="Pitluck S."/>
            <person name="Peters L."/>
            <person name="Ovchinnikova G."/>
            <person name="Munk A.C."/>
            <person name="Detter J.C."/>
            <person name="Han C."/>
            <person name="Tapia R."/>
            <person name="Land M."/>
            <person name="Hauser L."/>
            <person name="Kyrpides N."/>
            <person name="Ivanova N."/>
            <person name="Pagani I."/>
            <person name="Ritalahtilisa K."/>
            <person name="Loeffler F."/>
            <person name="Woyke T."/>
        </authorList>
    </citation>
    <scope>NUCLEOTIDE SEQUENCE [LARGE SCALE GENOMIC DNA]</scope>
    <source>
        <strain evidence="6">ATCC BAA-1885 / DSM 22778 / Grapes</strain>
    </source>
</reference>
<dbReference type="InterPro" id="IPR006195">
    <property type="entry name" value="aa-tRNA-synth_II"/>
</dbReference>
<dbReference type="KEGG" id="sgp:SpiGrapes_1183"/>
<dbReference type="eggNOG" id="COG2269">
    <property type="taxonomic scope" value="Bacteria"/>
</dbReference>
<dbReference type="PANTHER" id="PTHR42918">
    <property type="entry name" value="LYSYL-TRNA SYNTHETASE"/>
    <property type="match status" value="1"/>
</dbReference>
<keyword evidence="2" id="KW-0547">Nucleotide-binding</keyword>
<evidence type="ECO:0000313" key="6">
    <source>
        <dbReference type="Proteomes" id="UP000005632"/>
    </source>
</evidence>
<proteinExistence type="predicted"/>
<evidence type="ECO:0000256" key="1">
    <source>
        <dbReference type="ARBA" id="ARBA00022598"/>
    </source>
</evidence>
<dbReference type="OrthoDB" id="9802326at2"/>
<name>G8QSN9_SPHPG</name>
<dbReference type="Gene3D" id="3.30.930.10">
    <property type="entry name" value="Bira Bifunctional Protein, Domain 2"/>
    <property type="match status" value="1"/>
</dbReference>
<protein>
    <submittedName>
        <fullName evidence="5">Lysyl-tRNA synthetase (Class II)</fullName>
    </submittedName>
</protein>
<evidence type="ECO:0000313" key="5">
    <source>
        <dbReference type="EMBL" id="AEV29000.1"/>
    </source>
</evidence>
<dbReference type="GO" id="GO:0005524">
    <property type="term" value="F:ATP binding"/>
    <property type="evidence" value="ECO:0007669"/>
    <property type="project" value="InterPro"/>
</dbReference>
<keyword evidence="3" id="KW-0067">ATP-binding</keyword>
<dbReference type="RefSeq" id="WP_014269849.1">
    <property type="nucleotide sequence ID" value="NC_016633.1"/>
</dbReference>
<dbReference type="PROSITE" id="PS50862">
    <property type="entry name" value="AA_TRNA_LIGASE_II"/>
    <property type="match status" value="1"/>
</dbReference>
<dbReference type="Proteomes" id="UP000005632">
    <property type="component" value="Chromosome"/>
</dbReference>
<dbReference type="InterPro" id="IPR045864">
    <property type="entry name" value="aa-tRNA-synth_II/BPL/LPL"/>
</dbReference>
<evidence type="ECO:0000256" key="3">
    <source>
        <dbReference type="ARBA" id="ARBA00022840"/>
    </source>
</evidence>
<keyword evidence="6" id="KW-1185">Reference proteome</keyword>